<keyword evidence="3" id="KW-1185">Reference proteome</keyword>
<dbReference type="Proteomes" id="UP000031036">
    <property type="component" value="Unassembled WGS sequence"/>
</dbReference>
<sequence>MVPTKPSSKTDDTKRGRESGANCKEEPKMEDGEVLASPPSSSAHAAHVDAVPSKKMRLPKSVDDENTSSRREREKSKHDEKKEERRKQREAPSVATSKNKLSSSEEHAKPREKSWKRPGDPADIA</sequence>
<proteinExistence type="predicted"/>
<feature type="region of interest" description="Disordered" evidence="1">
    <location>
        <begin position="1"/>
        <end position="125"/>
    </location>
</feature>
<evidence type="ECO:0000313" key="3">
    <source>
        <dbReference type="Proteomes" id="UP000031036"/>
    </source>
</evidence>
<feature type="compositionally biased region" description="Basic and acidic residues" evidence="1">
    <location>
        <begin position="103"/>
        <end position="125"/>
    </location>
</feature>
<comment type="caution">
    <text evidence="2">The sequence shown here is derived from an EMBL/GenBank/DDBJ whole genome shotgun (WGS) entry which is preliminary data.</text>
</comment>
<name>A0A0B2UQ80_TOXCA</name>
<protein>
    <submittedName>
        <fullName evidence="2">Uncharacterized protein</fullName>
    </submittedName>
</protein>
<dbReference type="AlphaFoldDB" id="A0A0B2UQ80"/>
<feature type="compositionally biased region" description="Low complexity" evidence="1">
    <location>
        <begin position="36"/>
        <end position="53"/>
    </location>
</feature>
<organism evidence="2 3">
    <name type="scientific">Toxocara canis</name>
    <name type="common">Canine roundworm</name>
    <dbReference type="NCBI Taxonomy" id="6265"/>
    <lineage>
        <taxon>Eukaryota</taxon>
        <taxon>Metazoa</taxon>
        <taxon>Ecdysozoa</taxon>
        <taxon>Nematoda</taxon>
        <taxon>Chromadorea</taxon>
        <taxon>Rhabditida</taxon>
        <taxon>Spirurina</taxon>
        <taxon>Ascaridomorpha</taxon>
        <taxon>Ascaridoidea</taxon>
        <taxon>Toxocaridae</taxon>
        <taxon>Toxocara</taxon>
    </lineage>
</organism>
<reference evidence="2 3" key="1">
    <citation type="submission" date="2014-11" db="EMBL/GenBank/DDBJ databases">
        <title>Genetic blueprint of the zoonotic pathogen Toxocara canis.</title>
        <authorList>
            <person name="Zhu X.-Q."/>
            <person name="Korhonen P.K."/>
            <person name="Cai H."/>
            <person name="Young N.D."/>
            <person name="Nejsum P."/>
            <person name="von Samson-Himmelstjerna G."/>
            <person name="Boag P.R."/>
            <person name="Tan P."/>
            <person name="Li Q."/>
            <person name="Min J."/>
            <person name="Yang Y."/>
            <person name="Wang X."/>
            <person name="Fang X."/>
            <person name="Hall R.S."/>
            <person name="Hofmann A."/>
            <person name="Sternberg P.W."/>
            <person name="Jex A.R."/>
            <person name="Gasser R.B."/>
        </authorList>
    </citation>
    <scope>NUCLEOTIDE SEQUENCE [LARGE SCALE GENOMIC DNA]</scope>
    <source>
        <strain evidence="2">PN_DK_2014</strain>
    </source>
</reference>
<feature type="compositionally biased region" description="Basic and acidic residues" evidence="1">
    <location>
        <begin position="8"/>
        <end position="31"/>
    </location>
</feature>
<evidence type="ECO:0000256" key="1">
    <source>
        <dbReference type="SAM" id="MobiDB-lite"/>
    </source>
</evidence>
<accession>A0A0B2UQ80</accession>
<gene>
    <name evidence="2" type="ORF">Tcan_02401</name>
</gene>
<dbReference type="STRING" id="6265.A0A0B2UQ80"/>
<evidence type="ECO:0000313" key="2">
    <source>
        <dbReference type="EMBL" id="KHN71282.1"/>
    </source>
</evidence>
<feature type="compositionally biased region" description="Basic and acidic residues" evidence="1">
    <location>
        <begin position="60"/>
        <end position="90"/>
    </location>
</feature>
<dbReference type="EMBL" id="JPKZ01022544">
    <property type="protein sequence ID" value="KHN71282.1"/>
    <property type="molecule type" value="Genomic_DNA"/>
</dbReference>